<dbReference type="EMBL" id="MK977695">
    <property type="protein sequence ID" value="QDF18711.1"/>
    <property type="molecule type" value="Genomic_DNA"/>
</dbReference>
<proteinExistence type="predicted"/>
<gene>
    <name evidence="1" type="primary">225</name>
    <name evidence="1" type="ORF">SEA_PUPPER_225</name>
</gene>
<sequence>MTSERVAKAKRWLQVAPTLAEGRRHIRELLDEITELNEVIDIYVGLHDDLRAALETYADQLSEGVYEELSTPLVDGAMDPNNPDGQEYRSRLRRASELLDQVQARLQVSSSIEAREVCVMIDKARKGMATCRDCGHDHLRHDGWYEPCPEPECASEYSVGGKCWITNHDG</sequence>
<organism evidence="1 2">
    <name type="scientific">Gordonia phage Pupper</name>
    <dbReference type="NCBI Taxonomy" id="2571249"/>
    <lineage>
        <taxon>Viruses</taxon>
        <taxon>Duplodnaviria</taxon>
        <taxon>Heunggongvirae</taxon>
        <taxon>Uroviricota</taxon>
        <taxon>Caudoviricetes</taxon>
        <taxon>Puppervirus</taxon>
        <taxon>Puppervirus Pupper</taxon>
    </lineage>
</organism>
<protein>
    <submittedName>
        <fullName evidence="1">Uncharacterized protein</fullName>
    </submittedName>
</protein>
<name>A0A4Y6EMS2_9CAUD</name>
<keyword evidence="2" id="KW-1185">Reference proteome</keyword>
<evidence type="ECO:0000313" key="2">
    <source>
        <dbReference type="Proteomes" id="UP000318375"/>
    </source>
</evidence>
<reference evidence="1 2" key="1">
    <citation type="submission" date="2019-05" db="EMBL/GenBank/DDBJ databases">
        <authorList>
            <person name="Pope W.H."/>
            <person name="Garlena R.A."/>
            <person name="Russell D.A."/>
            <person name="Jacobs-Sera D."/>
            <person name="Hatfull G.F."/>
        </authorList>
    </citation>
    <scope>NUCLEOTIDE SEQUENCE [LARGE SCALE GENOMIC DNA]</scope>
</reference>
<evidence type="ECO:0000313" key="1">
    <source>
        <dbReference type="EMBL" id="QDF18711.1"/>
    </source>
</evidence>
<accession>A0A4Y6EMS2</accession>
<dbReference type="RefSeq" id="YP_010059013.1">
    <property type="nucleotide sequence ID" value="NC_054723.1"/>
</dbReference>
<dbReference type="GeneID" id="64766244"/>
<dbReference type="Proteomes" id="UP000318375">
    <property type="component" value="Segment"/>
</dbReference>
<dbReference type="KEGG" id="vg:64766244"/>